<proteinExistence type="predicted"/>
<evidence type="ECO:0000313" key="1">
    <source>
        <dbReference type="EMBL" id="KAK8384275.1"/>
    </source>
</evidence>
<evidence type="ECO:0000313" key="2">
    <source>
        <dbReference type="Proteomes" id="UP001487740"/>
    </source>
</evidence>
<organism evidence="1 2">
    <name type="scientific">Scylla paramamosain</name>
    <name type="common">Mud crab</name>
    <dbReference type="NCBI Taxonomy" id="85552"/>
    <lineage>
        <taxon>Eukaryota</taxon>
        <taxon>Metazoa</taxon>
        <taxon>Ecdysozoa</taxon>
        <taxon>Arthropoda</taxon>
        <taxon>Crustacea</taxon>
        <taxon>Multicrustacea</taxon>
        <taxon>Malacostraca</taxon>
        <taxon>Eumalacostraca</taxon>
        <taxon>Eucarida</taxon>
        <taxon>Decapoda</taxon>
        <taxon>Pleocyemata</taxon>
        <taxon>Brachyura</taxon>
        <taxon>Eubrachyura</taxon>
        <taxon>Portunoidea</taxon>
        <taxon>Portunidae</taxon>
        <taxon>Portuninae</taxon>
        <taxon>Scylla</taxon>
    </lineage>
</organism>
<comment type="caution">
    <text evidence="1">The sequence shown here is derived from an EMBL/GenBank/DDBJ whole genome shotgun (WGS) entry which is preliminary data.</text>
</comment>
<keyword evidence="2" id="KW-1185">Reference proteome</keyword>
<accession>A0AAW0T9L4</accession>
<dbReference type="Proteomes" id="UP001487740">
    <property type="component" value="Unassembled WGS sequence"/>
</dbReference>
<reference evidence="1 2" key="1">
    <citation type="submission" date="2023-03" db="EMBL/GenBank/DDBJ databases">
        <title>High-quality genome of Scylla paramamosain provides insights in environmental adaptation.</title>
        <authorList>
            <person name="Zhang L."/>
        </authorList>
    </citation>
    <scope>NUCLEOTIDE SEQUENCE [LARGE SCALE GENOMIC DNA]</scope>
    <source>
        <strain evidence="1">LZ_2023a</strain>
        <tissue evidence="1">Muscle</tissue>
    </source>
</reference>
<protein>
    <submittedName>
        <fullName evidence="1">Uncharacterized protein</fullName>
    </submittedName>
</protein>
<dbReference type="AlphaFoldDB" id="A0AAW0T9L4"/>
<sequence length="82" mass="8871">MTKERSIAGSPGDWSSHNAGGFLLPRDWWSRKVGQCSSSVIGRGSEREKERGDFGAIIAALNTKHHCGHCQPVTLMCTSVGE</sequence>
<name>A0AAW0T9L4_SCYPA</name>
<gene>
    <name evidence="1" type="ORF">O3P69_009205</name>
</gene>
<dbReference type="EMBL" id="JARAKH010000035">
    <property type="protein sequence ID" value="KAK8384275.1"/>
    <property type="molecule type" value="Genomic_DNA"/>
</dbReference>